<keyword evidence="4" id="KW-1185">Reference proteome</keyword>
<comment type="caution">
    <text evidence="3">The sequence shown here is derived from an EMBL/GenBank/DDBJ whole genome shotgun (WGS) entry which is preliminary data.</text>
</comment>
<name>A0AAW1VK76_RUBAR</name>
<organism evidence="3 4">
    <name type="scientific">Rubus argutus</name>
    <name type="common">Southern blackberry</name>
    <dbReference type="NCBI Taxonomy" id="59490"/>
    <lineage>
        <taxon>Eukaryota</taxon>
        <taxon>Viridiplantae</taxon>
        <taxon>Streptophyta</taxon>
        <taxon>Embryophyta</taxon>
        <taxon>Tracheophyta</taxon>
        <taxon>Spermatophyta</taxon>
        <taxon>Magnoliopsida</taxon>
        <taxon>eudicotyledons</taxon>
        <taxon>Gunneridae</taxon>
        <taxon>Pentapetalae</taxon>
        <taxon>rosids</taxon>
        <taxon>fabids</taxon>
        <taxon>Rosales</taxon>
        <taxon>Rosaceae</taxon>
        <taxon>Rosoideae</taxon>
        <taxon>Rosoideae incertae sedis</taxon>
        <taxon>Rubus</taxon>
    </lineage>
</organism>
<protein>
    <recommendedName>
        <fullName evidence="2">Late embryogenesis abundant protein LEA-2 subgroup domain-containing protein</fullName>
    </recommendedName>
</protein>
<feature type="transmembrane region" description="Helical" evidence="1">
    <location>
        <begin position="39"/>
        <end position="62"/>
    </location>
</feature>
<dbReference type="Gene3D" id="2.60.40.1820">
    <property type="match status" value="1"/>
</dbReference>
<gene>
    <name evidence="3" type="ORF">M0R45_001737</name>
</gene>
<reference evidence="3 4" key="1">
    <citation type="journal article" date="2023" name="G3 (Bethesda)">
        <title>A chromosome-length genome assembly and annotation of blackberry (Rubus argutus, cv. 'Hillquist').</title>
        <authorList>
            <person name="Bruna T."/>
            <person name="Aryal R."/>
            <person name="Dudchenko O."/>
            <person name="Sargent D.J."/>
            <person name="Mead D."/>
            <person name="Buti M."/>
            <person name="Cavallini A."/>
            <person name="Hytonen T."/>
            <person name="Andres J."/>
            <person name="Pham M."/>
            <person name="Weisz D."/>
            <person name="Mascagni F."/>
            <person name="Usai G."/>
            <person name="Natali L."/>
            <person name="Bassil N."/>
            <person name="Fernandez G.E."/>
            <person name="Lomsadze A."/>
            <person name="Armour M."/>
            <person name="Olukolu B."/>
            <person name="Poorten T."/>
            <person name="Britton C."/>
            <person name="Davik J."/>
            <person name="Ashrafi H."/>
            <person name="Aiden E.L."/>
            <person name="Borodovsky M."/>
            <person name="Worthington M."/>
        </authorList>
    </citation>
    <scope>NUCLEOTIDE SEQUENCE [LARGE SCALE GENOMIC DNA]</scope>
    <source>
        <strain evidence="3">PI 553951</strain>
    </source>
</reference>
<evidence type="ECO:0000259" key="2">
    <source>
        <dbReference type="Pfam" id="PF03168"/>
    </source>
</evidence>
<keyword evidence="1" id="KW-1133">Transmembrane helix</keyword>
<evidence type="ECO:0000256" key="1">
    <source>
        <dbReference type="SAM" id="Phobius"/>
    </source>
</evidence>
<dbReference type="PANTHER" id="PTHR31852">
    <property type="entry name" value="LATE EMBRYOGENESIS ABUNDANT (LEA) HYDROXYPROLINE-RICH GLYCOPROTEIN FAMILY"/>
    <property type="match status" value="1"/>
</dbReference>
<dbReference type="InterPro" id="IPR055301">
    <property type="entry name" value="Lea14-like_2"/>
</dbReference>
<proteinExistence type="predicted"/>
<dbReference type="AlphaFoldDB" id="A0AAW1VK76"/>
<sequence length="212" mass="23277">MAEKIKQALASVKGYTRKDEESATLQTEEELKRQKRIKLFTYIGIFVVFQIVVMTVFGLTVMKVKTPKVRLGDSTLTGFNYSAATPSFDTTFNTQIRVKNTNWGPYKFDAGNVTFMYQGTPVGTVAVPKSKAGMRSTKKINANLSLNTDSLKNSSTTLGSELSGGVLTLTSEAKLTGKVELMLIMKKKKSASMSCTIQIDVSEKTVKSLQCK</sequence>
<evidence type="ECO:0000313" key="3">
    <source>
        <dbReference type="EMBL" id="KAK9902316.1"/>
    </source>
</evidence>
<feature type="domain" description="Late embryogenesis abundant protein LEA-2 subgroup" evidence="2">
    <location>
        <begin position="96"/>
        <end position="196"/>
    </location>
</feature>
<dbReference type="Pfam" id="PF03168">
    <property type="entry name" value="LEA_2"/>
    <property type="match status" value="1"/>
</dbReference>
<accession>A0AAW1VK76</accession>
<keyword evidence="1" id="KW-0812">Transmembrane</keyword>
<keyword evidence="1" id="KW-0472">Membrane</keyword>
<dbReference type="EMBL" id="JBEDUW010000263">
    <property type="protein sequence ID" value="KAK9902316.1"/>
    <property type="molecule type" value="Genomic_DNA"/>
</dbReference>
<dbReference type="InterPro" id="IPR004864">
    <property type="entry name" value="LEA_2"/>
</dbReference>
<evidence type="ECO:0000313" key="4">
    <source>
        <dbReference type="Proteomes" id="UP001457282"/>
    </source>
</evidence>
<dbReference type="Proteomes" id="UP001457282">
    <property type="component" value="Unassembled WGS sequence"/>
</dbReference>